<dbReference type="Proteomes" id="UP000765509">
    <property type="component" value="Unassembled WGS sequence"/>
</dbReference>
<evidence type="ECO:0000313" key="2">
    <source>
        <dbReference type="Proteomes" id="UP000765509"/>
    </source>
</evidence>
<dbReference type="AlphaFoldDB" id="A0A9Q3P5Y8"/>
<keyword evidence="2" id="KW-1185">Reference proteome</keyword>
<organism evidence="1 2">
    <name type="scientific">Austropuccinia psidii MF-1</name>
    <dbReference type="NCBI Taxonomy" id="1389203"/>
    <lineage>
        <taxon>Eukaryota</taxon>
        <taxon>Fungi</taxon>
        <taxon>Dikarya</taxon>
        <taxon>Basidiomycota</taxon>
        <taxon>Pucciniomycotina</taxon>
        <taxon>Pucciniomycetes</taxon>
        <taxon>Pucciniales</taxon>
        <taxon>Sphaerophragmiaceae</taxon>
        <taxon>Austropuccinia</taxon>
    </lineage>
</organism>
<protein>
    <submittedName>
        <fullName evidence="1">Uncharacterized protein</fullName>
    </submittedName>
</protein>
<dbReference type="EMBL" id="AVOT02054536">
    <property type="protein sequence ID" value="MBW0549232.1"/>
    <property type="molecule type" value="Genomic_DNA"/>
</dbReference>
<accession>A0A9Q3P5Y8</accession>
<name>A0A9Q3P5Y8_9BASI</name>
<gene>
    <name evidence="1" type="ORF">O181_088947</name>
</gene>
<sequence length="108" mass="12614">MLEKGCNPRIPYDTLKKDLADIHLTASSLKIILEKERNNSNRCMQYSFKYAKRIWDKSHQKPDFKVGDLVFVSTPNFNNTKSQKKLKDSFEGTLMRRELHGPNVVQLE</sequence>
<evidence type="ECO:0000313" key="1">
    <source>
        <dbReference type="EMBL" id="MBW0549232.1"/>
    </source>
</evidence>
<proteinExistence type="predicted"/>
<reference evidence="1" key="1">
    <citation type="submission" date="2021-03" db="EMBL/GenBank/DDBJ databases">
        <title>Draft genome sequence of rust myrtle Austropuccinia psidii MF-1, a brazilian biotype.</title>
        <authorList>
            <person name="Quecine M.C."/>
            <person name="Pachon D.M.R."/>
            <person name="Bonatelli M.L."/>
            <person name="Correr F.H."/>
            <person name="Franceschini L.M."/>
            <person name="Leite T.F."/>
            <person name="Margarido G.R.A."/>
            <person name="Almeida C.A."/>
            <person name="Ferrarezi J.A."/>
            <person name="Labate C.A."/>
        </authorList>
    </citation>
    <scope>NUCLEOTIDE SEQUENCE</scope>
    <source>
        <strain evidence="1">MF-1</strain>
    </source>
</reference>
<comment type="caution">
    <text evidence="1">The sequence shown here is derived from an EMBL/GenBank/DDBJ whole genome shotgun (WGS) entry which is preliminary data.</text>
</comment>